<evidence type="ECO:0000256" key="5">
    <source>
        <dbReference type="ARBA" id="ARBA00022777"/>
    </source>
</evidence>
<evidence type="ECO:0000256" key="3">
    <source>
        <dbReference type="ARBA" id="ARBA00022679"/>
    </source>
</evidence>
<dbReference type="SUPFAM" id="SSF47384">
    <property type="entry name" value="Homodimeric domain of signal transducing histidine kinase"/>
    <property type="match status" value="1"/>
</dbReference>
<organism evidence="9 10">
    <name type="scientific">Ferviditalea candida</name>
    <dbReference type="NCBI Taxonomy" id="3108399"/>
    <lineage>
        <taxon>Bacteria</taxon>
        <taxon>Bacillati</taxon>
        <taxon>Bacillota</taxon>
        <taxon>Bacilli</taxon>
        <taxon>Bacillales</taxon>
        <taxon>Paenibacillaceae</taxon>
        <taxon>Ferviditalea</taxon>
    </lineage>
</organism>
<reference evidence="9" key="1">
    <citation type="submission" date="2023-12" db="EMBL/GenBank/DDBJ databases">
        <title>Fervidustalea candida gen. nov., sp. nov., a novel member of the family Paenibacillaceae isolated from a geothermal area.</title>
        <authorList>
            <person name="Li W.-J."/>
            <person name="Jiao J.-Y."/>
            <person name="Chen Y."/>
        </authorList>
    </citation>
    <scope>NUCLEOTIDE SEQUENCE</scope>
    <source>
        <strain evidence="9">SYSU GA230002</strain>
    </source>
</reference>
<evidence type="ECO:0000256" key="1">
    <source>
        <dbReference type="ARBA" id="ARBA00000085"/>
    </source>
</evidence>
<evidence type="ECO:0000259" key="8">
    <source>
        <dbReference type="PROSITE" id="PS50109"/>
    </source>
</evidence>
<evidence type="ECO:0000256" key="4">
    <source>
        <dbReference type="ARBA" id="ARBA00022741"/>
    </source>
</evidence>
<keyword evidence="4" id="KW-0547">Nucleotide-binding</keyword>
<proteinExistence type="predicted"/>
<dbReference type="EC" id="2.7.13.3" evidence="2"/>
<keyword evidence="7" id="KW-0902">Two-component regulatory system</keyword>
<evidence type="ECO:0000313" key="10">
    <source>
        <dbReference type="Proteomes" id="UP001310386"/>
    </source>
</evidence>
<name>A0ABU5ZJ27_9BACL</name>
<dbReference type="PANTHER" id="PTHR43047:SF71">
    <property type="entry name" value="HISTIDINE KINASE CONTAINING CHEY-HOMOLOGOUS RECEIVER DOMAIN-RELATED"/>
    <property type="match status" value="1"/>
</dbReference>
<dbReference type="InterPro" id="IPR003594">
    <property type="entry name" value="HATPase_dom"/>
</dbReference>
<evidence type="ECO:0000256" key="2">
    <source>
        <dbReference type="ARBA" id="ARBA00012438"/>
    </source>
</evidence>
<accession>A0ABU5ZJ27</accession>
<dbReference type="InterPro" id="IPR003661">
    <property type="entry name" value="HisK_dim/P_dom"/>
</dbReference>
<comment type="catalytic activity">
    <reaction evidence="1">
        <text>ATP + protein L-histidine = ADP + protein N-phospho-L-histidine.</text>
        <dbReference type="EC" id="2.7.13.3"/>
    </reaction>
</comment>
<keyword evidence="3" id="KW-0808">Transferase</keyword>
<dbReference type="Proteomes" id="UP001310386">
    <property type="component" value="Unassembled WGS sequence"/>
</dbReference>
<keyword evidence="10" id="KW-1185">Reference proteome</keyword>
<comment type="caution">
    <text evidence="9">The sequence shown here is derived from an EMBL/GenBank/DDBJ whole genome shotgun (WGS) entry which is preliminary data.</text>
</comment>
<sequence length="186" mass="20563">MNFWPILLELRTPLNGIIGIAESLIDGIGGKLPQRAVYNLQLIVSSCKRLSSLVNDILDFSKLKHKDIHVHLKPVDLHQAADVALKIIEPLADSKRLQMFNEVQRGIFILADENRLQQILNNLIGNAVKFTERGTILISASRIGSQIEIAVTDTGIGISPGKMASVHLIKGTRFLKRSNLAQKLIC</sequence>
<dbReference type="Pfam" id="PF02518">
    <property type="entry name" value="HATPase_c"/>
    <property type="match status" value="1"/>
</dbReference>
<evidence type="ECO:0000313" key="9">
    <source>
        <dbReference type="EMBL" id="MEB3102232.1"/>
    </source>
</evidence>
<feature type="domain" description="Histidine kinase" evidence="8">
    <location>
        <begin position="5"/>
        <end position="166"/>
    </location>
</feature>
<dbReference type="SMART" id="SM00387">
    <property type="entry name" value="HATPase_c"/>
    <property type="match status" value="1"/>
</dbReference>
<dbReference type="InterPro" id="IPR036890">
    <property type="entry name" value="HATPase_C_sf"/>
</dbReference>
<dbReference type="CDD" id="cd00082">
    <property type="entry name" value="HisKA"/>
    <property type="match status" value="1"/>
</dbReference>
<dbReference type="Gene3D" id="3.30.565.10">
    <property type="entry name" value="Histidine kinase-like ATPase, C-terminal domain"/>
    <property type="match status" value="1"/>
</dbReference>
<dbReference type="EMBL" id="JAYJLD010000014">
    <property type="protein sequence ID" value="MEB3102232.1"/>
    <property type="molecule type" value="Genomic_DNA"/>
</dbReference>
<dbReference type="RefSeq" id="WP_371754345.1">
    <property type="nucleotide sequence ID" value="NZ_JAYJLD010000014.1"/>
</dbReference>
<gene>
    <name evidence="9" type="ORF">VF724_11220</name>
</gene>
<dbReference type="PROSITE" id="PS50109">
    <property type="entry name" value="HIS_KIN"/>
    <property type="match status" value="1"/>
</dbReference>
<protein>
    <recommendedName>
        <fullName evidence="2">histidine kinase</fullName>
        <ecNumber evidence="2">2.7.13.3</ecNumber>
    </recommendedName>
</protein>
<evidence type="ECO:0000256" key="7">
    <source>
        <dbReference type="ARBA" id="ARBA00023012"/>
    </source>
</evidence>
<dbReference type="SMART" id="SM00388">
    <property type="entry name" value="HisKA"/>
    <property type="match status" value="1"/>
</dbReference>
<dbReference type="InterPro" id="IPR036097">
    <property type="entry name" value="HisK_dim/P_sf"/>
</dbReference>
<dbReference type="SUPFAM" id="SSF55874">
    <property type="entry name" value="ATPase domain of HSP90 chaperone/DNA topoisomerase II/histidine kinase"/>
    <property type="match status" value="1"/>
</dbReference>
<dbReference type="Gene3D" id="1.10.287.130">
    <property type="match status" value="1"/>
</dbReference>
<dbReference type="Pfam" id="PF00512">
    <property type="entry name" value="HisKA"/>
    <property type="match status" value="1"/>
</dbReference>
<keyword evidence="5 9" id="KW-0418">Kinase</keyword>
<keyword evidence="6" id="KW-0067">ATP-binding</keyword>
<dbReference type="PANTHER" id="PTHR43047">
    <property type="entry name" value="TWO-COMPONENT HISTIDINE PROTEIN KINASE"/>
    <property type="match status" value="1"/>
</dbReference>
<dbReference type="InterPro" id="IPR005467">
    <property type="entry name" value="His_kinase_dom"/>
</dbReference>
<dbReference type="GO" id="GO:0016301">
    <property type="term" value="F:kinase activity"/>
    <property type="evidence" value="ECO:0007669"/>
    <property type="project" value="UniProtKB-KW"/>
</dbReference>
<evidence type="ECO:0000256" key="6">
    <source>
        <dbReference type="ARBA" id="ARBA00022840"/>
    </source>
</evidence>